<sequence length="68" mass="7713">MSYLPNAAILYRLARGSGQIVDGDKSIVYSHKDLIPQGKILYGAIGWWVKQVWCLPKDFLYVPAMEID</sequence>
<evidence type="ECO:0000313" key="2">
    <source>
        <dbReference type="Proteomes" id="UP000824120"/>
    </source>
</evidence>
<dbReference type="EMBL" id="JACXVP010000008">
    <property type="protein sequence ID" value="KAG5590803.1"/>
    <property type="molecule type" value="Genomic_DNA"/>
</dbReference>
<accession>A0A9J5XR88</accession>
<name>A0A9J5XR88_SOLCO</name>
<organism evidence="1 2">
    <name type="scientific">Solanum commersonii</name>
    <name type="common">Commerson's wild potato</name>
    <name type="synonym">Commerson's nightshade</name>
    <dbReference type="NCBI Taxonomy" id="4109"/>
    <lineage>
        <taxon>Eukaryota</taxon>
        <taxon>Viridiplantae</taxon>
        <taxon>Streptophyta</taxon>
        <taxon>Embryophyta</taxon>
        <taxon>Tracheophyta</taxon>
        <taxon>Spermatophyta</taxon>
        <taxon>Magnoliopsida</taxon>
        <taxon>eudicotyledons</taxon>
        <taxon>Gunneridae</taxon>
        <taxon>Pentapetalae</taxon>
        <taxon>asterids</taxon>
        <taxon>lamiids</taxon>
        <taxon>Solanales</taxon>
        <taxon>Solanaceae</taxon>
        <taxon>Solanoideae</taxon>
        <taxon>Solaneae</taxon>
        <taxon>Solanum</taxon>
    </lineage>
</organism>
<keyword evidence="2" id="KW-1185">Reference proteome</keyword>
<comment type="caution">
    <text evidence="1">The sequence shown here is derived from an EMBL/GenBank/DDBJ whole genome shotgun (WGS) entry which is preliminary data.</text>
</comment>
<reference evidence="1 2" key="1">
    <citation type="submission" date="2020-09" db="EMBL/GenBank/DDBJ databases">
        <title>De no assembly of potato wild relative species, Solanum commersonii.</title>
        <authorList>
            <person name="Cho K."/>
        </authorList>
    </citation>
    <scope>NUCLEOTIDE SEQUENCE [LARGE SCALE GENOMIC DNA]</scope>
    <source>
        <strain evidence="1">LZ3.2</strain>
        <tissue evidence="1">Leaf</tissue>
    </source>
</reference>
<dbReference type="AlphaFoldDB" id="A0A9J5XR88"/>
<protein>
    <submittedName>
        <fullName evidence="1">Uncharacterized protein</fullName>
    </submittedName>
</protein>
<gene>
    <name evidence="1" type="ORF">H5410_041317</name>
</gene>
<dbReference type="OrthoDB" id="1934954at2759"/>
<proteinExistence type="predicted"/>
<dbReference type="Proteomes" id="UP000824120">
    <property type="component" value="Chromosome 8"/>
</dbReference>
<evidence type="ECO:0000313" key="1">
    <source>
        <dbReference type="EMBL" id="KAG5590803.1"/>
    </source>
</evidence>